<name>A0A3S3LF87_9MICO</name>
<evidence type="ECO:0000313" key="2">
    <source>
        <dbReference type="Proteomes" id="UP000285970"/>
    </source>
</evidence>
<reference evidence="1 2" key="1">
    <citation type="journal article" date="2018" name="Front. Microbiol.">
        <title>Novel Insights Into Bacterial Dimethylsulfoniopropionate Catabolism in the East China Sea.</title>
        <authorList>
            <person name="Liu J."/>
            <person name="Liu J."/>
            <person name="Zhang S.H."/>
            <person name="Liang J."/>
            <person name="Lin H."/>
            <person name="Song D."/>
            <person name="Yang G.P."/>
            <person name="Todd J.D."/>
            <person name="Zhang X.H."/>
        </authorList>
    </citation>
    <scope>NUCLEOTIDE SEQUENCE [LARGE SCALE GENOMIC DNA]</scope>
    <source>
        <strain evidence="1 2">ZYFD042</strain>
    </source>
</reference>
<dbReference type="AlphaFoldDB" id="A0A3S3LF87"/>
<organism evidence="1 2">
    <name type="scientific">Microbacterium enclense</name>
    <dbReference type="NCBI Taxonomy" id="993073"/>
    <lineage>
        <taxon>Bacteria</taxon>
        <taxon>Bacillati</taxon>
        <taxon>Actinomycetota</taxon>
        <taxon>Actinomycetes</taxon>
        <taxon>Micrococcales</taxon>
        <taxon>Microbacteriaceae</taxon>
        <taxon>Microbacterium</taxon>
    </lineage>
</organism>
<protein>
    <recommendedName>
        <fullName evidence="3">PE domain-containing protein</fullName>
    </recommendedName>
</protein>
<accession>A0A3S3LF87</accession>
<dbReference type="OrthoDB" id="5069012at2"/>
<sequence length="116" mass="12369">MSYSVDPPHLLGISERVSRSLDELHEIALSLRRCMDATARALTRAMPAHAAFVEVAGPRVDLAERIVARGRAAVSALQSAVVAYLTADEEMAATVADAGAVIGNPFDPILFGKRRV</sequence>
<comment type="caution">
    <text evidence="1">The sequence shown here is derived from an EMBL/GenBank/DDBJ whole genome shotgun (WGS) entry which is preliminary data.</text>
</comment>
<evidence type="ECO:0008006" key="3">
    <source>
        <dbReference type="Google" id="ProtNLM"/>
    </source>
</evidence>
<dbReference type="EMBL" id="RBZY01000020">
    <property type="protein sequence ID" value="RWR19724.1"/>
    <property type="molecule type" value="Genomic_DNA"/>
</dbReference>
<dbReference type="InterPro" id="IPR045436">
    <property type="entry name" value="DUF6507"/>
</dbReference>
<dbReference type="Pfam" id="PF20117">
    <property type="entry name" value="DUF6507"/>
    <property type="match status" value="1"/>
</dbReference>
<dbReference type="RefSeq" id="WP_128217449.1">
    <property type="nucleotide sequence ID" value="NZ_RBZY01000020.1"/>
</dbReference>
<dbReference type="Proteomes" id="UP000285970">
    <property type="component" value="Unassembled WGS sequence"/>
</dbReference>
<evidence type="ECO:0000313" key="1">
    <source>
        <dbReference type="EMBL" id="RWR19724.1"/>
    </source>
</evidence>
<gene>
    <name evidence="1" type="ORF">D8Y23_07030</name>
</gene>
<proteinExistence type="predicted"/>